<proteinExistence type="predicted"/>
<feature type="signal peptide" evidence="2">
    <location>
        <begin position="1"/>
        <end position="25"/>
    </location>
</feature>
<evidence type="ECO:0000256" key="1">
    <source>
        <dbReference type="SAM" id="MobiDB-lite"/>
    </source>
</evidence>
<dbReference type="EMBL" id="CP095074">
    <property type="protein sequence ID" value="UOQ92217.1"/>
    <property type="molecule type" value="Genomic_DNA"/>
</dbReference>
<dbReference type="RefSeq" id="WP_244751827.1">
    <property type="nucleotide sequence ID" value="NZ_CP095074.1"/>
</dbReference>
<protein>
    <submittedName>
        <fullName evidence="3">DUF3888 domain-containing protein</fullName>
    </submittedName>
</protein>
<accession>A0ABY4GVL3</accession>
<feature type="region of interest" description="Disordered" evidence="1">
    <location>
        <begin position="106"/>
        <end position="129"/>
    </location>
</feature>
<sequence length="153" mass="17162">MKRLLITVIVLLCLFTGFSFASAQAQNSNGHNTVGQEQAVDQLLLDLFNKEISNAVANYYKKGSISFQYDWWDKDYDVVEVDQSEKGHVLESPFVVKFTVMPTKTKHNSRTNTTTLGPSLGGTDTRTFGVEPGDLTNGIKIKMLNYEHNEPKQ</sequence>
<dbReference type="InterPro" id="IPR024984">
    <property type="entry name" value="DUF3888"/>
</dbReference>
<gene>
    <name evidence="3" type="ORF">MUO14_17245</name>
</gene>
<feature type="compositionally biased region" description="Polar residues" evidence="1">
    <location>
        <begin position="110"/>
        <end position="126"/>
    </location>
</feature>
<feature type="chain" id="PRO_5046682275" evidence="2">
    <location>
        <begin position="26"/>
        <end position="153"/>
    </location>
</feature>
<organism evidence="3 4">
    <name type="scientific">Halobacillus shinanisalinarum</name>
    <dbReference type="NCBI Taxonomy" id="2932258"/>
    <lineage>
        <taxon>Bacteria</taxon>
        <taxon>Bacillati</taxon>
        <taxon>Bacillota</taxon>
        <taxon>Bacilli</taxon>
        <taxon>Bacillales</taxon>
        <taxon>Bacillaceae</taxon>
        <taxon>Halobacillus</taxon>
    </lineage>
</organism>
<name>A0ABY4GVL3_9BACI</name>
<keyword evidence="4" id="KW-1185">Reference proteome</keyword>
<reference evidence="3 4" key="1">
    <citation type="submission" date="2022-04" db="EMBL/GenBank/DDBJ databases">
        <title>Halobacillus sp. isolated from saltern.</title>
        <authorList>
            <person name="Won M."/>
            <person name="Lee C.-M."/>
            <person name="Woen H.-Y."/>
            <person name="Kwon S.-W."/>
        </authorList>
    </citation>
    <scope>NUCLEOTIDE SEQUENCE [LARGE SCALE GENOMIC DNA]</scope>
    <source>
        <strain evidence="3 4">SSTM10-2</strain>
    </source>
</reference>
<evidence type="ECO:0000313" key="3">
    <source>
        <dbReference type="EMBL" id="UOQ92217.1"/>
    </source>
</evidence>
<evidence type="ECO:0000256" key="2">
    <source>
        <dbReference type="SAM" id="SignalP"/>
    </source>
</evidence>
<dbReference type="Proteomes" id="UP000831880">
    <property type="component" value="Chromosome"/>
</dbReference>
<keyword evidence="2" id="KW-0732">Signal</keyword>
<evidence type="ECO:0000313" key="4">
    <source>
        <dbReference type="Proteomes" id="UP000831880"/>
    </source>
</evidence>
<dbReference type="Pfam" id="PF13027">
    <property type="entry name" value="DUF3888"/>
    <property type="match status" value="1"/>
</dbReference>